<feature type="domain" description="Proline dehydrogenase" evidence="6">
    <location>
        <begin position="140"/>
        <end position="455"/>
    </location>
</feature>
<dbReference type="EC" id="1.5.5.2" evidence="2 5"/>
<evidence type="ECO:0000313" key="8">
    <source>
        <dbReference type="Proteomes" id="UP001362899"/>
    </source>
</evidence>
<evidence type="ECO:0000256" key="1">
    <source>
        <dbReference type="ARBA" id="ARBA00005869"/>
    </source>
</evidence>
<dbReference type="GO" id="GO:0071949">
    <property type="term" value="F:FAD binding"/>
    <property type="evidence" value="ECO:0007669"/>
    <property type="project" value="TreeGrafter"/>
</dbReference>
<keyword evidence="5" id="KW-0285">Flavoprotein</keyword>
<evidence type="ECO:0000256" key="2">
    <source>
        <dbReference type="ARBA" id="ARBA00012695"/>
    </source>
</evidence>
<dbReference type="GO" id="GO:0010133">
    <property type="term" value="P:L-proline catabolic process to L-glutamate"/>
    <property type="evidence" value="ECO:0007669"/>
    <property type="project" value="TreeGrafter"/>
</dbReference>
<dbReference type="EMBL" id="BTGC01000003">
    <property type="protein sequence ID" value="GMM50583.1"/>
    <property type="molecule type" value="Genomic_DNA"/>
</dbReference>
<dbReference type="GO" id="GO:0005739">
    <property type="term" value="C:mitochondrion"/>
    <property type="evidence" value="ECO:0007669"/>
    <property type="project" value="TreeGrafter"/>
</dbReference>
<evidence type="ECO:0000256" key="4">
    <source>
        <dbReference type="ARBA" id="ARBA00023062"/>
    </source>
</evidence>
<reference evidence="7 8" key="1">
    <citation type="journal article" date="2023" name="Elife">
        <title>Identification of key yeast species and microbe-microbe interactions impacting larval growth of Drosophila in the wild.</title>
        <authorList>
            <person name="Mure A."/>
            <person name="Sugiura Y."/>
            <person name="Maeda R."/>
            <person name="Honda K."/>
            <person name="Sakurai N."/>
            <person name="Takahashi Y."/>
            <person name="Watada M."/>
            <person name="Katoh T."/>
            <person name="Gotoh A."/>
            <person name="Gotoh Y."/>
            <person name="Taniguchi I."/>
            <person name="Nakamura K."/>
            <person name="Hayashi T."/>
            <person name="Katayama T."/>
            <person name="Uemura T."/>
            <person name="Hattori Y."/>
        </authorList>
    </citation>
    <scope>NUCLEOTIDE SEQUENCE [LARGE SCALE GENOMIC DNA]</scope>
    <source>
        <strain evidence="7 8">SB-73</strain>
    </source>
</reference>
<dbReference type="SUPFAM" id="SSF51730">
    <property type="entry name" value="FAD-linked oxidoreductase"/>
    <property type="match status" value="1"/>
</dbReference>
<evidence type="ECO:0000259" key="6">
    <source>
        <dbReference type="Pfam" id="PF01619"/>
    </source>
</evidence>
<dbReference type="Pfam" id="PF01619">
    <property type="entry name" value="Pro_dh"/>
    <property type="match status" value="1"/>
</dbReference>
<evidence type="ECO:0000256" key="3">
    <source>
        <dbReference type="ARBA" id="ARBA00023002"/>
    </source>
</evidence>
<keyword evidence="3 5" id="KW-0560">Oxidoreductase</keyword>
<dbReference type="AlphaFoldDB" id="A0AAV5RGL5"/>
<sequence length="476" mass="53636">MISRQLFPNSKGNALIGVFQRSLLYNSSTLSSQLRPQSFQKVQCLHTRPLNQAKEARLHADIDVKETKEAPHFMKMYTTGELWRYTLLSFVTAQPWLLKLAIKVLPYTPVFLVRFFVCPVYTGGENFSQVRETGVKLLNRGITNMMLSYAVEDADGKLDKAELKASVEMIKQSVNEVLVKEYELAESRFENGQMLTSPASGYVALKPTGIMENSADILANFDNPAYAEQYAKYLDVCRDICAHAKEHGKGKVVIMFDAEKLWLQKGVYDAQRRMMKEFNSNSQVIVAGTLQMYLKHSVDLLKYEIEEAKKGKYQLAMKLVRGAYTHSEPTRDRDIHACKKDTDDSYNEGTAIMLESLASSWKSGDRNGPVSRLIVASHNAESCDIVAKKVRSMAPAGLDLSTNEDVVYGQLLGMSDDQSLELTRRGLKVVKYVPWGPAKATKEYLTRRLEENGDAARGGWDHFFRGCKELMARTVS</sequence>
<evidence type="ECO:0000313" key="7">
    <source>
        <dbReference type="EMBL" id="GMM50583.1"/>
    </source>
</evidence>
<organism evidence="7 8">
    <name type="scientific">Starmerella bacillaris</name>
    <name type="common">Yeast</name>
    <name type="synonym">Candida zemplinina</name>
    <dbReference type="NCBI Taxonomy" id="1247836"/>
    <lineage>
        <taxon>Eukaryota</taxon>
        <taxon>Fungi</taxon>
        <taxon>Dikarya</taxon>
        <taxon>Ascomycota</taxon>
        <taxon>Saccharomycotina</taxon>
        <taxon>Dipodascomycetes</taxon>
        <taxon>Dipodascales</taxon>
        <taxon>Trichomonascaceae</taxon>
        <taxon>Starmerella</taxon>
    </lineage>
</organism>
<dbReference type="PANTHER" id="PTHR13914:SF0">
    <property type="entry name" value="PROLINE DEHYDROGENASE 1, MITOCHONDRIAL"/>
    <property type="match status" value="1"/>
</dbReference>
<comment type="similarity">
    <text evidence="1 5">Belongs to the proline oxidase family.</text>
</comment>
<gene>
    <name evidence="7" type="ORF">DASB73_015410</name>
</gene>
<dbReference type="InterPro" id="IPR015659">
    <property type="entry name" value="Proline_oxidase"/>
</dbReference>
<comment type="caution">
    <text evidence="7">The sequence shown here is derived from an EMBL/GenBank/DDBJ whole genome shotgun (WGS) entry which is preliminary data.</text>
</comment>
<dbReference type="InterPro" id="IPR002872">
    <property type="entry name" value="Proline_DH_dom"/>
</dbReference>
<keyword evidence="4 5" id="KW-0642">Proline metabolism</keyword>
<protein>
    <recommendedName>
        <fullName evidence="2 5">Proline dehydrogenase</fullName>
        <ecNumber evidence="2 5">1.5.5.2</ecNumber>
    </recommendedName>
</protein>
<comment type="catalytic activity">
    <reaction evidence="5">
        <text>L-proline + a quinone = (S)-1-pyrroline-5-carboxylate + a quinol + H(+)</text>
        <dbReference type="Rhea" id="RHEA:23784"/>
        <dbReference type="ChEBI" id="CHEBI:15378"/>
        <dbReference type="ChEBI" id="CHEBI:17388"/>
        <dbReference type="ChEBI" id="CHEBI:24646"/>
        <dbReference type="ChEBI" id="CHEBI:60039"/>
        <dbReference type="ChEBI" id="CHEBI:132124"/>
        <dbReference type="EC" id="1.5.5.2"/>
    </reaction>
</comment>
<proteinExistence type="inferred from homology"/>
<dbReference type="InterPro" id="IPR029041">
    <property type="entry name" value="FAD-linked_oxidoreductase-like"/>
</dbReference>
<dbReference type="PANTHER" id="PTHR13914">
    <property type="entry name" value="PROLINE OXIDASE"/>
    <property type="match status" value="1"/>
</dbReference>
<dbReference type="Proteomes" id="UP001362899">
    <property type="component" value="Unassembled WGS sequence"/>
</dbReference>
<name>A0AAV5RGL5_STABA</name>
<accession>A0AAV5RGL5</accession>
<keyword evidence="5" id="KW-0274">FAD</keyword>
<evidence type="ECO:0000256" key="5">
    <source>
        <dbReference type="RuleBase" id="RU364054"/>
    </source>
</evidence>
<keyword evidence="8" id="KW-1185">Reference proteome</keyword>
<comment type="function">
    <text evidence="5">Converts proline to delta-1-pyrroline-5-carboxylate.</text>
</comment>
<dbReference type="Gene3D" id="3.20.20.220">
    <property type="match status" value="1"/>
</dbReference>
<comment type="cofactor">
    <cofactor evidence="5">
        <name>FAD</name>
        <dbReference type="ChEBI" id="CHEBI:57692"/>
    </cofactor>
</comment>
<dbReference type="GO" id="GO:0004657">
    <property type="term" value="F:proline dehydrogenase activity"/>
    <property type="evidence" value="ECO:0007669"/>
    <property type="project" value="UniProtKB-EC"/>
</dbReference>